<keyword evidence="6 8" id="KW-1133">Transmembrane helix</keyword>
<evidence type="ECO:0000256" key="2">
    <source>
        <dbReference type="ARBA" id="ARBA00009142"/>
    </source>
</evidence>
<evidence type="ECO:0000256" key="5">
    <source>
        <dbReference type="ARBA" id="ARBA00022692"/>
    </source>
</evidence>
<proteinExistence type="inferred from homology"/>
<dbReference type="GO" id="GO:0005886">
    <property type="term" value="C:plasma membrane"/>
    <property type="evidence" value="ECO:0007669"/>
    <property type="project" value="UniProtKB-SubCell"/>
</dbReference>
<reference evidence="9 10" key="1">
    <citation type="submission" date="2020-08" db="EMBL/GenBank/DDBJ databases">
        <title>Genomic Encyclopedia of Type Strains, Phase IV (KMG-IV): sequencing the most valuable type-strain genomes for metagenomic binning, comparative biology and taxonomic classification.</title>
        <authorList>
            <person name="Goeker M."/>
        </authorList>
    </citation>
    <scope>NUCLEOTIDE SEQUENCE [LARGE SCALE GENOMIC DNA]</scope>
    <source>
        <strain evidence="9 10">DSM 28570</strain>
    </source>
</reference>
<feature type="transmembrane region" description="Helical" evidence="8">
    <location>
        <begin position="134"/>
        <end position="155"/>
    </location>
</feature>
<evidence type="ECO:0000313" key="9">
    <source>
        <dbReference type="EMBL" id="MBB5348740.1"/>
    </source>
</evidence>
<feature type="transmembrane region" description="Helical" evidence="8">
    <location>
        <begin position="99"/>
        <end position="122"/>
    </location>
</feature>
<feature type="transmembrane region" description="Helical" evidence="8">
    <location>
        <begin position="38"/>
        <end position="62"/>
    </location>
</feature>
<feature type="transmembrane region" description="Helical" evidence="8">
    <location>
        <begin position="226"/>
        <end position="243"/>
    </location>
</feature>
<organism evidence="9 10">
    <name type="scientific">Desulfoprunum benzoelyticum</name>
    <dbReference type="NCBI Taxonomy" id="1506996"/>
    <lineage>
        <taxon>Bacteria</taxon>
        <taxon>Pseudomonadati</taxon>
        <taxon>Thermodesulfobacteriota</taxon>
        <taxon>Desulfobulbia</taxon>
        <taxon>Desulfobulbales</taxon>
        <taxon>Desulfobulbaceae</taxon>
        <taxon>Desulfoprunum</taxon>
    </lineage>
</organism>
<keyword evidence="4 8" id="KW-1003">Cell membrane</keyword>
<dbReference type="Proteomes" id="UP000539642">
    <property type="component" value="Unassembled WGS sequence"/>
</dbReference>
<protein>
    <recommendedName>
        <fullName evidence="8">Probable membrane transporter protein</fullName>
    </recommendedName>
</protein>
<evidence type="ECO:0000313" key="10">
    <source>
        <dbReference type="Proteomes" id="UP000539642"/>
    </source>
</evidence>
<dbReference type="Pfam" id="PF01925">
    <property type="entry name" value="TauE"/>
    <property type="match status" value="1"/>
</dbReference>
<comment type="caution">
    <text evidence="9">The sequence shown here is derived from an EMBL/GenBank/DDBJ whole genome shotgun (WGS) entry which is preliminary data.</text>
</comment>
<evidence type="ECO:0000256" key="1">
    <source>
        <dbReference type="ARBA" id="ARBA00004651"/>
    </source>
</evidence>
<comment type="subcellular location">
    <subcellularLocation>
        <location evidence="1 8">Cell membrane</location>
        <topology evidence="1 8">Multi-pass membrane protein</topology>
    </subcellularLocation>
</comment>
<name>A0A840V4D4_9BACT</name>
<dbReference type="PANTHER" id="PTHR30269:SF32">
    <property type="entry name" value="MEMBRANE TRANSPORTER PROTEIN-RELATED"/>
    <property type="match status" value="1"/>
</dbReference>
<dbReference type="RefSeq" id="WP_183351568.1">
    <property type="nucleotide sequence ID" value="NZ_JACHEO010000015.1"/>
</dbReference>
<evidence type="ECO:0000256" key="6">
    <source>
        <dbReference type="ARBA" id="ARBA00022989"/>
    </source>
</evidence>
<dbReference type="PANTHER" id="PTHR30269">
    <property type="entry name" value="TRANSMEMBRANE PROTEIN YFCA"/>
    <property type="match status" value="1"/>
</dbReference>
<keyword evidence="10" id="KW-1185">Reference proteome</keyword>
<comment type="similarity">
    <text evidence="2 8">Belongs to the 4-toluene sulfonate uptake permease (TSUP) (TC 2.A.102) family.</text>
</comment>
<feature type="transmembrane region" description="Helical" evidence="8">
    <location>
        <begin position="74"/>
        <end position="93"/>
    </location>
</feature>
<evidence type="ECO:0000256" key="3">
    <source>
        <dbReference type="ARBA" id="ARBA00022448"/>
    </source>
</evidence>
<evidence type="ECO:0000256" key="4">
    <source>
        <dbReference type="ARBA" id="ARBA00022475"/>
    </source>
</evidence>
<accession>A0A840V4D4</accession>
<dbReference type="InterPro" id="IPR002781">
    <property type="entry name" value="TM_pro_TauE-like"/>
</dbReference>
<keyword evidence="7 8" id="KW-0472">Membrane</keyword>
<evidence type="ECO:0000256" key="8">
    <source>
        <dbReference type="RuleBase" id="RU363041"/>
    </source>
</evidence>
<gene>
    <name evidence="9" type="ORF">HNQ81_002480</name>
</gene>
<dbReference type="AlphaFoldDB" id="A0A840V4D4"/>
<sequence length="249" mass="25986">MLSIESLAFVAVVFTVAGWVKGVTGMGLPTVAMGALGLVMAPVQAAALLLIPSLLTNIWQFLAGPARGVIIRRLLTMMICVCIGTAFGIGLLTSGSSRWPSMALGGVLAAYALLALFLPRLAVPARFERRLSPVMGVITGVVTGATGVFVVPAVPYLSALGFSKDELVQALGLSFTVSTVALGVALATAGSFHPSALLTSVGAVVPALLGMYVGQRTRDRISPTRFRLWFFSAMLVVGMYMLVRGMLGR</sequence>
<dbReference type="InterPro" id="IPR052017">
    <property type="entry name" value="TSUP"/>
</dbReference>
<feature type="transmembrane region" description="Helical" evidence="8">
    <location>
        <begin position="196"/>
        <end position="214"/>
    </location>
</feature>
<keyword evidence="5 8" id="KW-0812">Transmembrane</keyword>
<dbReference type="EMBL" id="JACHEO010000015">
    <property type="protein sequence ID" value="MBB5348740.1"/>
    <property type="molecule type" value="Genomic_DNA"/>
</dbReference>
<keyword evidence="3" id="KW-0813">Transport</keyword>
<evidence type="ECO:0000256" key="7">
    <source>
        <dbReference type="ARBA" id="ARBA00023136"/>
    </source>
</evidence>